<dbReference type="RefSeq" id="WP_306051251.1">
    <property type="nucleotide sequence ID" value="NZ_CP120997.1"/>
</dbReference>
<reference evidence="1 2" key="1">
    <citation type="submission" date="2023-03" db="EMBL/GenBank/DDBJ databases">
        <title>Isolation and description of six Streptomyces strains from soil environments, able to metabolize different microbial glucans.</title>
        <authorList>
            <person name="Widen T."/>
            <person name="Larsbrink J."/>
        </authorList>
    </citation>
    <scope>NUCLEOTIDE SEQUENCE [LARGE SCALE GENOMIC DNA]</scope>
    <source>
        <strain evidence="1 2">Mut1</strain>
    </source>
</reference>
<proteinExistence type="predicted"/>
<accession>A0ABY9HD75</accession>
<evidence type="ECO:0000313" key="2">
    <source>
        <dbReference type="Proteomes" id="UP001239522"/>
    </source>
</evidence>
<dbReference type="Proteomes" id="UP001239522">
    <property type="component" value="Chromosome"/>
</dbReference>
<protein>
    <submittedName>
        <fullName evidence="1">Uncharacterized protein</fullName>
    </submittedName>
</protein>
<organism evidence="1 2">
    <name type="scientific">Streptomyces castrisilvae</name>
    <dbReference type="NCBI Taxonomy" id="3033811"/>
    <lineage>
        <taxon>Bacteria</taxon>
        <taxon>Bacillati</taxon>
        <taxon>Actinomycetota</taxon>
        <taxon>Actinomycetes</taxon>
        <taxon>Kitasatosporales</taxon>
        <taxon>Streptomycetaceae</taxon>
        <taxon>Streptomyces</taxon>
    </lineage>
</organism>
<sequence>MSPTSCPSSSVRSAAVVNEDIRDLWRRSGGHLSPEDEEQYQRLLVEWAAATKGNSRSAA</sequence>
<evidence type="ECO:0000313" key="1">
    <source>
        <dbReference type="EMBL" id="WLQ32334.1"/>
    </source>
</evidence>
<keyword evidence="2" id="KW-1185">Reference proteome</keyword>
<name>A0ABY9HD75_9ACTN</name>
<dbReference type="EMBL" id="CP120997">
    <property type="protein sequence ID" value="WLQ32334.1"/>
    <property type="molecule type" value="Genomic_DNA"/>
</dbReference>
<gene>
    <name evidence="1" type="ORF">P8A18_02215</name>
</gene>